<gene>
    <name evidence="2" type="ORF">BJ970_002657</name>
</gene>
<dbReference type="InterPro" id="IPR043917">
    <property type="entry name" value="DUF5753"/>
</dbReference>
<accession>A0A840QDS2</accession>
<dbReference type="Pfam" id="PF19054">
    <property type="entry name" value="DUF5753"/>
    <property type="match status" value="1"/>
</dbReference>
<protein>
    <submittedName>
        <fullName evidence="2">Transcriptional regulator with XRE-family HTH domain</fullName>
    </submittedName>
</protein>
<dbReference type="RefSeq" id="WP_184726518.1">
    <property type="nucleotide sequence ID" value="NZ_JACHIW010000001.1"/>
</dbReference>
<feature type="domain" description="HTH cro/C1-type" evidence="1">
    <location>
        <begin position="16"/>
        <end position="73"/>
    </location>
</feature>
<sequence length="279" mass="30190">MRQSEKLRQIGLGAQLQQLRQKAGLSTRSVAKSLGISPSSVNRNELGLRSPSKEEVSALCALYGVVGEDKEALLEKVGDSTETAAWLANGVPDELASLMVLEREAVAITDVQASLIPGLAHTADYARLVLGSGAASGIDLERRVATRLGRQAMLSHPRAPDASFFIEESALHRTLGNPRVLADQLEYLLLLQRRDNVNIRVIPFDTEPSSSVRASFSVYELASGCSYVFVEVYRIGLFVTDASQVAAFVKVCQALDMSALDKDASTTLIRKIAEDLDDD</sequence>
<dbReference type="GO" id="GO:0003677">
    <property type="term" value="F:DNA binding"/>
    <property type="evidence" value="ECO:0007669"/>
    <property type="project" value="InterPro"/>
</dbReference>
<evidence type="ECO:0000313" key="3">
    <source>
        <dbReference type="Proteomes" id="UP000584374"/>
    </source>
</evidence>
<dbReference type="InterPro" id="IPR001387">
    <property type="entry name" value="Cro/C1-type_HTH"/>
</dbReference>
<dbReference type="CDD" id="cd00093">
    <property type="entry name" value="HTH_XRE"/>
    <property type="match status" value="1"/>
</dbReference>
<dbReference type="Proteomes" id="UP000584374">
    <property type="component" value="Unassembled WGS sequence"/>
</dbReference>
<evidence type="ECO:0000313" key="2">
    <source>
        <dbReference type="EMBL" id="MBB5155123.1"/>
    </source>
</evidence>
<comment type="caution">
    <text evidence="2">The sequence shown here is derived from an EMBL/GenBank/DDBJ whole genome shotgun (WGS) entry which is preliminary data.</text>
</comment>
<keyword evidence="3" id="KW-1185">Reference proteome</keyword>
<proteinExistence type="predicted"/>
<dbReference type="SMART" id="SM00530">
    <property type="entry name" value="HTH_XRE"/>
    <property type="match status" value="1"/>
</dbReference>
<dbReference type="SUPFAM" id="SSF47413">
    <property type="entry name" value="lambda repressor-like DNA-binding domains"/>
    <property type="match status" value="1"/>
</dbReference>
<dbReference type="EMBL" id="JACHIW010000001">
    <property type="protein sequence ID" value="MBB5155123.1"/>
    <property type="molecule type" value="Genomic_DNA"/>
</dbReference>
<dbReference type="Gene3D" id="1.10.260.40">
    <property type="entry name" value="lambda repressor-like DNA-binding domains"/>
    <property type="match status" value="1"/>
</dbReference>
<organism evidence="2 3">
    <name type="scientific">Saccharopolyspora phatthalungensis</name>
    <dbReference type="NCBI Taxonomy" id="664693"/>
    <lineage>
        <taxon>Bacteria</taxon>
        <taxon>Bacillati</taxon>
        <taxon>Actinomycetota</taxon>
        <taxon>Actinomycetes</taxon>
        <taxon>Pseudonocardiales</taxon>
        <taxon>Pseudonocardiaceae</taxon>
        <taxon>Saccharopolyspora</taxon>
    </lineage>
</organism>
<reference evidence="2 3" key="1">
    <citation type="submission" date="2020-08" db="EMBL/GenBank/DDBJ databases">
        <title>Sequencing the genomes of 1000 actinobacteria strains.</title>
        <authorList>
            <person name="Klenk H.-P."/>
        </authorList>
    </citation>
    <scope>NUCLEOTIDE SEQUENCE [LARGE SCALE GENOMIC DNA]</scope>
    <source>
        <strain evidence="2 3">DSM 45584</strain>
    </source>
</reference>
<name>A0A840QDS2_9PSEU</name>
<dbReference type="PROSITE" id="PS50943">
    <property type="entry name" value="HTH_CROC1"/>
    <property type="match status" value="1"/>
</dbReference>
<dbReference type="Pfam" id="PF13560">
    <property type="entry name" value="HTH_31"/>
    <property type="match status" value="1"/>
</dbReference>
<dbReference type="AlphaFoldDB" id="A0A840QDS2"/>
<dbReference type="InterPro" id="IPR010982">
    <property type="entry name" value="Lambda_DNA-bd_dom_sf"/>
</dbReference>
<evidence type="ECO:0000259" key="1">
    <source>
        <dbReference type="PROSITE" id="PS50943"/>
    </source>
</evidence>